<evidence type="ECO:0000256" key="1">
    <source>
        <dbReference type="ARBA" id="ARBA00023125"/>
    </source>
</evidence>
<name>A0ABT8YCX6_9SPHN</name>
<keyword evidence="1" id="KW-0238">DNA-binding</keyword>
<evidence type="ECO:0000259" key="2">
    <source>
        <dbReference type="PROSITE" id="PS50043"/>
    </source>
</evidence>
<dbReference type="EMBL" id="JAUOTP010000009">
    <property type="protein sequence ID" value="MDO6416185.1"/>
    <property type="molecule type" value="Genomic_DNA"/>
</dbReference>
<reference evidence="3" key="1">
    <citation type="submission" date="2023-07" db="EMBL/GenBank/DDBJ databases">
        <authorList>
            <person name="Kim M."/>
        </authorList>
    </citation>
    <scope>NUCLEOTIDE SEQUENCE</scope>
    <source>
        <strain evidence="3">BIUV-7</strain>
    </source>
</reference>
<evidence type="ECO:0000313" key="4">
    <source>
        <dbReference type="Proteomes" id="UP001169764"/>
    </source>
</evidence>
<dbReference type="Gene3D" id="3.40.50.2300">
    <property type="match status" value="1"/>
</dbReference>
<dbReference type="PANTHER" id="PTHR43214">
    <property type="entry name" value="TWO-COMPONENT RESPONSE REGULATOR"/>
    <property type="match status" value="1"/>
</dbReference>
<evidence type="ECO:0000313" key="3">
    <source>
        <dbReference type="EMBL" id="MDO6416185.1"/>
    </source>
</evidence>
<dbReference type="SUPFAM" id="SSF46894">
    <property type="entry name" value="C-terminal effector domain of the bipartite response regulators"/>
    <property type="match status" value="1"/>
</dbReference>
<sequence>MGAPRIGLVCSNDLARDGLKAVLEARNLRVARSAPSTRDLTSIGNDADDGKLDLILIATPPDRSHSDEWLVAKQLFAEARVVLTIDRYDIGAVSEAIRGGVEGILSDDISCDQMVISLHLVSLGERIVSSHVIAELLRHQPLGPSGADASMPIDLSGEEIEILQHLVAGATNKVIAERMSLSVTTVKICIKVLFRKLRVTNRTQAAIWAVVRGIRRLEIVNPANHS</sequence>
<feature type="domain" description="HTH luxR-type" evidence="2">
    <location>
        <begin position="148"/>
        <end position="213"/>
    </location>
</feature>
<proteinExistence type="predicted"/>
<keyword evidence="4" id="KW-1185">Reference proteome</keyword>
<dbReference type="CDD" id="cd06170">
    <property type="entry name" value="LuxR_C_like"/>
    <property type="match status" value="1"/>
</dbReference>
<dbReference type="Proteomes" id="UP001169764">
    <property type="component" value="Unassembled WGS sequence"/>
</dbReference>
<comment type="caution">
    <text evidence="3">The sequence shown here is derived from an EMBL/GenBank/DDBJ whole genome shotgun (WGS) entry which is preliminary data.</text>
</comment>
<dbReference type="PRINTS" id="PR00038">
    <property type="entry name" value="HTHLUXR"/>
</dbReference>
<organism evidence="3 4">
    <name type="scientific">Sphingomonas natans</name>
    <dbReference type="NCBI Taxonomy" id="3063330"/>
    <lineage>
        <taxon>Bacteria</taxon>
        <taxon>Pseudomonadati</taxon>
        <taxon>Pseudomonadota</taxon>
        <taxon>Alphaproteobacteria</taxon>
        <taxon>Sphingomonadales</taxon>
        <taxon>Sphingomonadaceae</taxon>
        <taxon>Sphingomonas</taxon>
    </lineage>
</organism>
<dbReference type="RefSeq" id="WP_303545334.1">
    <property type="nucleotide sequence ID" value="NZ_JAUOTP010000009.1"/>
</dbReference>
<gene>
    <name evidence="3" type="ORF">Q4F19_17495</name>
</gene>
<dbReference type="Pfam" id="PF00196">
    <property type="entry name" value="GerE"/>
    <property type="match status" value="1"/>
</dbReference>
<dbReference type="InterPro" id="IPR016032">
    <property type="entry name" value="Sig_transdc_resp-reg_C-effctor"/>
</dbReference>
<dbReference type="SUPFAM" id="SSF52172">
    <property type="entry name" value="CheY-like"/>
    <property type="match status" value="1"/>
</dbReference>
<dbReference type="SMART" id="SM00421">
    <property type="entry name" value="HTH_LUXR"/>
    <property type="match status" value="1"/>
</dbReference>
<dbReference type="InterPro" id="IPR011006">
    <property type="entry name" value="CheY-like_superfamily"/>
</dbReference>
<dbReference type="PROSITE" id="PS50043">
    <property type="entry name" value="HTH_LUXR_2"/>
    <property type="match status" value="1"/>
</dbReference>
<dbReference type="PANTHER" id="PTHR43214:SF42">
    <property type="entry name" value="TRANSCRIPTIONAL REGULATORY PROTEIN DESR"/>
    <property type="match status" value="1"/>
</dbReference>
<dbReference type="InterPro" id="IPR000792">
    <property type="entry name" value="Tscrpt_reg_LuxR_C"/>
</dbReference>
<protein>
    <submittedName>
        <fullName evidence="3">Response regulator transcription factor</fullName>
    </submittedName>
</protein>
<dbReference type="InterPro" id="IPR039420">
    <property type="entry name" value="WalR-like"/>
</dbReference>
<accession>A0ABT8YCX6</accession>